<organism evidence="3 4">
    <name type="scientific">Trapa incisa</name>
    <dbReference type="NCBI Taxonomy" id="236973"/>
    <lineage>
        <taxon>Eukaryota</taxon>
        <taxon>Viridiplantae</taxon>
        <taxon>Streptophyta</taxon>
        <taxon>Embryophyta</taxon>
        <taxon>Tracheophyta</taxon>
        <taxon>Spermatophyta</taxon>
        <taxon>Magnoliopsida</taxon>
        <taxon>eudicotyledons</taxon>
        <taxon>Gunneridae</taxon>
        <taxon>Pentapetalae</taxon>
        <taxon>rosids</taxon>
        <taxon>malvids</taxon>
        <taxon>Myrtales</taxon>
        <taxon>Lythraceae</taxon>
        <taxon>Trapa</taxon>
    </lineage>
</organism>
<dbReference type="AlphaFoldDB" id="A0AAN7Q411"/>
<dbReference type="GO" id="GO:0004825">
    <property type="term" value="F:methionine-tRNA ligase activity"/>
    <property type="evidence" value="ECO:0007669"/>
    <property type="project" value="InterPro"/>
</dbReference>
<proteinExistence type="predicted"/>
<dbReference type="GO" id="GO:0005524">
    <property type="term" value="F:ATP binding"/>
    <property type="evidence" value="ECO:0007669"/>
    <property type="project" value="InterPro"/>
</dbReference>
<evidence type="ECO:0000313" key="4">
    <source>
        <dbReference type="Proteomes" id="UP001345219"/>
    </source>
</evidence>
<dbReference type="InterPro" id="IPR023458">
    <property type="entry name" value="Met-tRNA_ligase_1"/>
</dbReference>
<reference evidence="3 4" key="1">
    <citation type="journal article" date="2023" name="Hortic Res">
        <title>Pangenome of water caltrop reveals structural variations and asymmetric subgenome divergence after allopolyploidization.</title>
        <authorList>
            <person name="Zhang X."/>
            <person name="Chen Y."/>
            <person name="Wang L."/>
            <person name="Yuan Y."/>
            <person name="Fang M."/>
            <person name="Shi L."/>
            <person name="Lu R."/>
            <person name="Comes H.P."/>
            <person name="Ma Y."/>
            <person name="Chen Y."/>
            <person name="Huang G."/>
            <person name="Zhou Y."/>
            <person name="Zheng Z."/>
            <person name="Qiu Y."/>
        </authorList>
    </citation>
    <scope>NUCLEOTIDE SEQUENCE [LARGE SCALE GENOMIC DNA]</scope>
    <source>
        <tissue evidence="3">Roots</tissue>
    </source>
</reference>
<dbReference type="EMBL" id="JAXIOK010000011">
    <property type="protein sequence ID" value="KAK4759226.1"/>
    <property type="molecule type" value="Genomic_DNA"/>
</dbReference>
<evidence type="ECO:0000256" key="1">
    <source>
        <dbReference type="SAM" id="SignalP"/>
    </source>
</evidence>
<keyword evidence="4" id="KW-1185">Reference proteome</keyword>
<accession>A0AAN7Q411</accession>
<dbReference type="PANTHER" id="PTHR45765">
    <property type="entry name" value="METHIONINE--TRNA LIGASE"/>
    <property type="match status" value="1"/>
</dbReference>
<evidence type="ECO:0000313" key="3">
    <source>
        <dbReference type="EMBL" id="KAK4759226.1"/>
    </source>
</evidence>
<dbReference type="PANTHER" id="PTHR45765:SF1">
    <property type="entry name" value="METHIONINE--TRNA LIGASE, CYTOPLASMIC"/>
    <property type="match status" value="1"/>
</dbReference>
<dbReference type="GO" id="GO:0006431">
    <property type="term" value="P:methionyl-tRNA aminoacylation"/>
    <property type="evidence" value="ECO:0007669"/>
    <property type="project" value="TreeGrafter"/>
</dbReference>
<dbReference type="Gene3D" id="1.10.730.10">
    <property type="entry name" value="Isoleucyl-tRNA Synthetase, Domain 1"/>
    <property type="match status" value="1"/>
</dbReference>
<evidence type="ECO:0000259" key="2">
    <source>
        <dbReference type="Pfam" id="PF19303"/>
    </source>
</evidence>
<keyword evidence="1" id="KW-0732">Signal</keyword>
<protein>
    <recommendedName>
        <fullName evidence="2">Methionyl-tRNA synthetase anticodon-binding domain-containing protein</fullName>
    </recommendedName>
</protein>
<feature type="signal peptide" evidence="1">
    <location>
        <begin position="1"/>
        <end position="23"/>
    </location>
</feature>
<dbReference type="GO" id="GO:0017101">
    <property type="term" value="C:aminoacyl-tRNA synthetase multienzyme complex"/>
    <property type="evidence" value="ECO:0007669"/>
    <property type="project" value="TreeGrafter"/>
</dbReference>
<sequence>MRTSVGLVHLLACLLEPFMPSFSLEVFKQLNMSPTKISLVDETGDVDRAKRPWEIVPACHKIGPPEPLFKELKDEDVEFFRKKYAGSQADRIN</sequence>
<comment type="caution">
    <text evidence="3">The sequence shown here is derived from an EMBL/GenBank/DDBJ whole genome shotgun (WGS) entry which is preliminary data.</text>
</comment>
<dbReference type="InterPro" id="IPR041872">
    <property type="entry name" value="Anticodon_Met"/>
</dbReference>
<dbReference type="GO" id="GO:0005829">
    <property type="term" value="C:cytosol"/>
    <property type="evidence" value="ECO:0007669"/>
    <property type="project" value="TreeGrafter"/>
</dbReference>
<dbReference type="Pfam" id="PF19303">
    <property type="entry name" value="Anticodon_3"/>
    <property type="match status" value="1"/>
</dbReference>
<dbReference type="InterPro" id="IPR009080">
    <property type="entry name" value="tRNAsynth_Ia_anticodon-bd"/>
</dbReference>
<gene>
    <name evidence="3" type="ORF">SAY87_022357</name>
</gene>
<dbReference type="Proteomes" id="UP001345219">
    <property type="component" value="Chromosome 17"/>
</dbReference>
<name>A0AAN7Q411_9MYRT</name>
<feature type="chain" id="PRO_5042944071" description="Methionyl-tRNA synthetase anticodon-binding domain-containing protein" evidence="1">
    <location>
        <begin position="24"/>
        <end position="93"/>
    </location>
</feature>
<dbReference type="SUPFAM" id="SSF47323">
    <property type="entry name" value="Anticodon-binding domain of a subclass of class I aminoacyl-tRNA synthetases"/>
    <property type="match status" value="1"/>
</dbReference>
<feature type="domain" description="Methionyl-tRNA synthetase anticodon-binding" evidence="2">
    <location>
        <begin position="2"/>
        <end position="88"/>
    </location>
</feature>